<gene>
    <name evidence="1" type="ORF">MCOR33_000015</name>
</gene>
<organism evidence="1 2">
    <name type="scientific">Pyricularia grisea</name>
    <name type="common">Crabgrass-specific blast fungus</name>
    <name type="synonym">Magnaporthe grisea</name>
    <dbReference type="NCBI Taxonomy" id="148305"/>
    <lineage>
        <taxon>Eukaryota</taxon>
        <taxon>Fungi</taxon>
        <taxon>Dikarya</taxon>
        <taxon>Ascomycota</taxon>
        <taxon>Pezizomycotina</taxon>
        <taxon>Sordariomycetes</taxon>
        <taxon>Sordariomycetidae</taxon>
        <taxon>Magnaporthales</taxon>
        <taxon>Pyriculariaceae</taxon>
        <taxon>Pyricularia</taxon>
    </lineage>
</organism>
<proteinExistence type="predicted"/>
<accession>A0ABQ8P0Q1</accession>
<evidence type="ECO:0000313" key="2">
    <source>
        <dbReference type="Proteomes" id="UP001059893"/>
    </source>
</evidence>
<dbReference type="EMBL" id="JABSND010000001">
    <property type="protein sequence ID" value="KAI6304892.1"/>
    <property type="molecule type" value="Genomic_DNA"/>
</dbReference>
<sequence>MQTAAANLPTFCLRHDHDGNPDDDVLSEIATKMPLAIEASNPLDIDSTLFDPENTCFNVGNFTHKRLSPTLLAICRRVFIEAHLLIFKNERGHQVEEQRFWKSWIPKSRPDSPEGKPGVDKSCIACAYWSRERTEWERRFTMLNFSGGLDYYQSFLSNQTCASPMEVLDQSAKKYQKAKSEGRLTSLGDSSSDPYSSKTLTMNFHCSENWRANFEVIIDYVVEMWRFPLNPHHAGYHYLAAEGNPARKLSWRGQMGHWEDQCPLFHVLPGRALSY</sequence>
<evidence type="ECO:0000313" key="1">
    <source>
        <dbReference type="EMBL" id="KAI6304892.1"/>
    </source>
</evidence>
<name>A0ABQ8P0Q1_PYRGI</name>
<protein>
    <submittedName>
        <fullName evidence="1">Uncharacterized protein</fullName>
    </submittedName>
</protein>
<keyword evidence="2" id="KW-1185">Reference proteome</keyword>
<comment type="caution">
    <text evidence="1">The sequence shown here is derived from an EMBL/GenBank/DDBJ whole genome shotgun (WGS) entry which is preliminary data.</text>
</comment>
<reference evidence="1" key="1">
    <citation type="submission" date="2021-01" db="EMBL/GenBank/DDBJ databases">
        <title>Deciphering the adaptive evolutionary patterns associated with biogeogrpahic diversity in the finger millet blast pathogen Magnaporthe oryzae in Eastern Africa.</title>
        <authorList>
            <person name="Onyema G."/>
            <person name="Shittu T.A."/>
            <person name="Dodsworth S."/>
            <person name="Devilliers S."/>
            <person name="Muthumeenakshi S."/>
            <person name="Sreenivasaprasad S."/>
        </authorList>
    </citation>
    <scope>NUCLEOTIDE SEQUENCE</scope>
    <source>
        <strain evidence="1">D15/s37</strain>
    </source>
</reference>
<dbReference type="Proteomes" id="UP001059893">
    <property type="component" value="Unassembled WGS sequence"/>
</dbReference>